<keyword evidence="2" id="KW-0645">Protease</keyword>
<comment type="caution">
    <text evidence="9">The sequence shown here is derived from an EMBL/GenBank/DDBJ whole genome shotgun (WGS) entry which is preliminary data.</text>
</comment>
<keyword evidence="10" id="KW-1185">Reference proteome</keyword>
<dbReference type="Proteomes" id="UP000663880">
    <property type="component" value="Unassembled WGS sequence"/>
</dbReference>
<proteinExistence type="inferred from homology"/>
<sequence>MKYHIYVILLLFYTINAEDYKEEEYDGDTSSSVDSESNEVFNKSLSQKPKRDFKEMNETKLNEKPIKLENKNDMKKSSYPYAVSIQRRNSHFASGALIDSKWILSAAGEFYNIREAIKQLRVRLGTFNYKKGGVLMALKGIEIHPLYSYQQPNYDLALLKLAQPVTYSAQIKPIPISTEAGEVVSGKFIATYWPRLIPDVGAPIIADDLLWGITSGWLSDSCASESSPTLFTRLSDENVKFWLNSIRDIAI</sequence>
<evidence type="ECO:0000256" key="6">
    <source>
        <dbReference type="SAM" id="MobiDB-lite"/>
    </source>
</evidence>
<feature type="chain" id="PRO_5033066726" description="Peptidase S1 domain-containing protein" evidence="7">
    <location>
        <begin position="18"/>
        <end position="251"/>
    </location>
</feature>
<evidence type="ECO:0000256" key="3">
    <source>
        <dbReference type="ARBA" id="ARBA00022801"/>
    </source>
</evidence>
<dbReference type="SMART" id="SM00020">
    <property type="entry name" value="Tryp_SPc"/>
    <property type="match status" value="1"/>
</dbReference>
<keyword evidence="3" id="KW-0378">Hydrolase</keyword>
<evidence type="ECO:0000256" key="4">
    <source>
        <dbReference type="ARBA" id="ARBA00022825"/>
    </source>
</evidence>
<keyword evidence="7" id="KW-0732">Signal</keyword>
<name>A0A821TKH4_9NEOP</name>
<dbReference type="InterPro" id="IPR009003">
    <property type="entry name" value="Peptidase_S1_PA"/>
</dbReference>
<dbReference type="GO" id="GO:0006508">
    <property type="term" value="P:proteolysis"/>
    <property type="evidence" value="ECO:0007669"/>
    <property type="project" value="UniProtKB-KW"/>
</dbReference>
<protein>
    <recommendedName>
        <fullName evidence="8">Peptidase S1 domain-containing protein</fullName>
    </recommendedName>
</protein>
<keyword evidence="5" id="KW-1015">Disulfide bond</keyword>
<gene>
    <name evidence="9" type="ORF">PMACD_LOCUS8922</name>
</gene>
<dbReference type="InterPro" id="IPR001254">
    <property type="entry name" value="Trypsin_dom"/>
</dbReference>
<dbReference type="PRINTS" id="PR00722">
    <property type="entry name" value="CHYMOTRYPSIN"/>
</dbReference>
<dbReference type="PANTHER" id="PTHR24276">
    <property type="entry name" value="POLYSERASE-RELATED"/>
    <property type="match status" value="1"/>
</dbReference>
<evidence type="ECO:0000256" key="7">
    <source>
        <dbReference type="SAM" id="SignalP"/>
    </source>
</evidence>
<dbReference type="OrthoDB" id="6371647at2759"/>
<evidence type="ECO:0000256" key="1">
    <source>
        <dbReference type="ARBA" id="ARBA00007664"/>
    </source>
</evidence>
<dbReference type="GO" id="GO:0004252">
    <property type="term" value="F:serine-type endopeptidase activity"/>
    <property type="evidence" value="ECO:0007669"/>
    <property type="project" value="InterPro"/>
</dbReference>
<feature type="region of interest" description="Disordered" evidence="6">
    <location>
        <begin position="25"/>
        <end position="44"/>
    </location>
</feature>
<evidence type="ECO:0000313" key="10">
    <source>
        <dbReference type="Proteomes" id="UP000663880"/>
    </source>
</evidence>
<evidence type="ECO:0000256" key="5">
    <source>
        <dbReference type="ARBA" id="ARBA00023157"/>
    </source>
</evidence>
<dbReference type="Gene3D" id="2.40.10.10">
    <property type="entry name" value="Trypsin-like serine proteases"/>
    <property type="match status" value="1"/>
</dbReference>
<comment type="similarity">
    <text evidence="1">Belongs to the peptidase S1 family.</text>
</comment>
<reference evidence="9" key="1">
    <citation type="submission" date="2021-02" db="EMBL/GenBank/DDBJ databases">
        <authorList>
            <person name="Steward A R."/>
        </authorList>
    </citation>
    <scope>NUCLEOTIDE SEQUENCE</scope>
</reference>
<dbReference type="InterPro" id="IPR001314">
    <property type="entry name" value="Peptidase_S1A"/>
</dbReference>
<accession>A0A821TKH4</accession>
<dbReference type="EMBL" id="CAJOBZ010000024">
    <property type="protein sequence ID" value="CAF4872929.1"/>
    <property type="molecule type" value="Genomic_DNA"/>
</dbReference>
<evidence type="ECO:0000313" key="9">
    <source>
        <dbReference type="EMBL" id="CAF4872929.1"/>
    </source>
</evidence>
<organism evidence="9 10">
    <name type="scientific">Pieris macdunnoughi</name>
    <dbReference type="NCBI Taxonomy" id="345717"/>
    <lineage>
        <taxon>Eukaryota</taxon>
        <taxon>Metazoa</taxon>
        <taxon>Ecdysozoa</taxon>
        <taxon>Arthropoda</taxon>
        <taxon>Hexapoda</taxon>
        <taxon>Insecta</taxon>
        <taxon>Pterygota</taxon>
        <taxon>Neoptera</taxon>
        <taxon>Endopterygota</taxon>
        <taxon>Lepidoptera</taxon>
        <taxon>Glossata</taxon>
        <taxon>Ditrysia</taxon>
        <taxon>Papilionoidea</taxon>
        <taxon>Pieridae</taxon>
        <taxon>Pierinae</taxon>
        <taxon>Pieris</taxon>
    </lineage>
</organism>
<evidence type="ECO:0000259" key="8">
    <source>
        <dbReference type="PROSITE" id="PS50240"/>
    </source>
</evidence>
<dbReference type="Pfam" id="PF00089">
    <property type="entry name" value="Trypsin"/>
    <property type="match status" value="1"/>
</dbReference>
<feature type="compositionally biased region" description="Polar residues" evidence="6">
    <location>
        <begin position="28"/>
        <end position="44"/>
    </location>
</feature>
<dbReference type="AlphaFoldDB" id="A0A821TKH4"/>
<keyword evidence="4" id="KW-0720">Serine protease</keyword>
<dbReference type="PANTHER" id="PTHR24276:SF98">
    <property type="entry name" value="FI18310P1-RELATED"/>
    <property type="match status" value="1"/>
</dbReference>
<evidence type="ECO:0000256" key="2">
    <source>
        <dbReference type="ARBA" id="ARBA00022670"/>
    </source>
</evidence>
<feature type="domain" description="Peptidase S1" evidence="8">
    <location>
        <begin position="68"/>
        <end position="248"/>
    </location>
</feature>
<dbReference type="InterPro" id="IPR043504">
    <property type="entry name" value="Peptidase_S1_PA_chymotrypsin"/>
</dbReference>
<dbReference type="SUPFAM" id="SSF50494">
    <property type="entry name" value="Trypsin-like serine proteases"/>
    <property type="match status" value="1"/>
</dbReference>
<dbReference type="PROSITE" id="PS50240">
    <property type="entry name" value="TRYPSIN_DOM"/>
    <property type="match status" value="1"/>
</dbReference>
<dbReference type="InterPro" id="IPR050430">
    <property type="entry name" value="Peptidase_S1"/>
</dbReference>
<feature type="signal peptide" evidence="7">
    <location>
        <begin position="1"/>
        <end position="17"/>
    </location>
</feature>